<organism evidence="4 5">
    <name type="scientific">Thraustotheca clavata</name>
    <dbReference type="NCBI Taxonomy" id="74557"/>
    <lineage>
        <taxon>Eukaryota</taxon>
        <taxon>Sar</taxon>
        <taxon>Stramenopiles</taxon>
        <taxon>Oomycota</taxon>
        <taxon>Saprolegniomycetes</taxon>
        <taxon>Saprolegniales</taxon>
        <taxon>Achlyaceae</taxon>
        <taxon>Thraustotheca</taxon>
    </lineage>
</organism>
<dbReference type="PROSITE" id="PS50082">
    <property type="entry name" value="WD_REPEATS_2"/>
    <property type="match status" value="1"/>
</dbReference>
<dbReference type="SUPFAM" id="SSF50978">
    <property type="entry name" value="WD40 repeat-like"/>
    <property type="match status" value="1"/>
</dbReference>
<dbReference type="InterPro" id="IPR044230">
    <property type="entry name" value="GTF3C4"/>
</dbReference>
<dbReference type="InterPro" id="IPR001680">
    <property type="entry name" value="WD40_rpt"/>
</dbReference>
<reference evidence="4 5" key="1">
    <citation type="journal article" date="2014" name="Genome Biol. Evol.">
        <title>The secreted proteins of Achlya hypogyna and Thraustotheca clavata identify the ancestral oomycete secretome and reveal gene acquisitions by horizontal gene transfer.</title>
        <authorList>
            <person name="Misner I."/>
            <person name="Blouin N."/>
            <person name="Leonard G."/>
            <person name="Richards T.A."/>
            <person name="Lane C.E."/>
        </authorList>
    </citation>
    <scope>NUCLEOTIDE SEQUENCE [LARGE SCALE GENOMIC DNA]</scope>
    <source>
        <strain evidence="4 5">ATCC 34112</strain>
    </source>
</reference>
<dbReference type="AlphaFoldDB" id="A0A1V9ZWH0"/>
<keyword evidence="5" id="KW-1185">Reference proteome</keyword>
<name>A0A1V9ZWH0_9STRA</name>
<dbReference type="SMART" id="SM00320">
    <property type="entry name" value="WD40"/>
    <property type="match status" value="2"/>
</dbReference>
<evidence type="ECO:0000313" key="5">
    <source>
        <dbReference type="Proteomes" id="UP000243217"/>
    </source>
</evidence>
<dbReference type="GO" id="GO:0006384">
    <property type="term" value="P:transcription initiation at RNA polymerase III promoter"/>
    <property type="evidence" value="ECO:0007669"/>
    <property type="project" value="InterPro"/>
</dbReference>
<comment type="caution">
    <text evidence="4">The sequence shown here is derived from an EMBL/GenBank/DDBJ whole genome shotgun (WGS) entry which is preliminary data.</text>
</comment>
<dbReference type="OrthoDB" id="6021743at2759"/>
<dbReference type="PROSITE" id="PS00678">
    <property type="entry name" value="WD_REPEATS_1"/>
    <property type="match status" value="1"/>
</dbReference>
<dbReference type="InterPro" id="IPR015943">
    <property type="entry name" value="WD40/YVTN_repeat-like_dom_sf"/>
</dbReference>
<accession>A0A1V9ZWH0</accession>
<dbReference type="Gene3D" id="2.130.10.10">
    <property type="entry name" value="YVTN repeat-like/Quinoprotein amine dehydrogenase"/>
    <property type="match status" value="1"/>
</dbReference>
<evidence type="ECO:0000256" key="1">
    <source>
        <dbReference type="ARBA" id="ARBA00022574"/>
    </source>
</evidence>
<dbReference type="PANTHER" id="PTHR15496:SF2">
    <property type="entry name" value="GENERAL TRANSCRIPTION FACTOR 3C POLYPEPTIDE 4"/>
    <property type="match status" value="1"/>
</dbReference>
<dbReference type="GO" id="GO:0004402">
    <property type="term" value="F:histone acetyltransferase activity"/>
    <property type="evidence" value="ECO:0007669"/>
    <property type="project" value="InterPro"/>
</dbReference>
<gene>
    <name evidence="4" type="ORF">THRCLA_05291</name>
</gene>
<dbReference type="InterPro" id="IPR019775">
    <property type="entry name" value="WD40_repeat_CS"/>
</dbReference>
<dbReference type="EMBL" id="JNBS01001152">
    <property type="protein sequence ID" value="OQS02319.1"/>
    <property type="molecule type" value="Genomic_DNA"/>
</dbReference>
<dbReference type="PANTHER" id="PTHR15496">
    <property type="entry name" value="GENERAL TRANSCRIPTION FACTOR 3C POLYPEPTIDE 4 FAMILY"/>
    <property type="match status" value="1"/>
</dbReference>
<feature type="repeat" description="WD" evidence="3">
    <location>
        <begin position="351"/>
        <end position="392"/>
    </location>
</feature>
<evidence type="ECO:0000256" key="2">
    <source>
        <dbReference type="ARBA" id="ARBA00022737"/>
    </source>
</evidence>
<protein>
    <submittedName>
        <fullName evidence="4">Uncharacterized protein</fullName>
    </submittedName>
</protein>
<keyword evidence="2" id="KW-0677">Repeat</keyword>
<dbReference type="InterPro" id="IPR036322">
    <property type="entry name" value="WD40_repeat_dom_sf"/>
</dbReference>
<dbReference type="Proteomes" id="UP000243217">
    <property type="component" value="Unassembled WGS sequence"/>
</dbReference>
<sequence>MDANSTSVFTPTPGALASEHLGAAPVLPGNVLWSNDGKIVCVAHDSLLIVTFVNKELTRYLLEPPFVSRTHIAMSKRPENMQYPLPPPKIDESNEAEEPGAVTYRILNSFDPVTSANARELSLAKPDCDCYLQAVWGPRGTAPNATCALVALTTSNRILLFFPTALNLTWELTAVLSDTLAKYIDLVIDTYDSLPADPYMMIPLARASKRQKKEKSYAEKCDFMATISIAWSSSSLLAFCGKRLTTIWQFDQDSQTFLKPEPVAAIDTGVYGWPSSSVWSKDSSLLFIGTSSGNVLHIGLERGKFVIKQVWSTPGHQSVASVTATSSSVVAASGHTITTFSISTGAKVSSWTAHTGSITCVVAKQFEDAIFTSSIDGSIKSWEVSGQEVSIKHLPSKGYPVYGLSISPNDFQLSCAHLIPPAARPCRTTQADTTYTRVSGGLEHFATAPLSDTTWLTETLSKVLNQKSDRISSLYDLLALCYHDAQTRSSKDFDPQLFNEDNQDAKPIYLPLVDELCKEYASMTDSNTTWKPPKQLQVAYQIWSCLRPKSCPTWIVKAILCYWAEKGVLAASKVNVSLSVQTSALLMTDYLWITYHEASGAHVPFTLRPATKAAMQTIYSKYGNKADKARLESNQGSLPPREFCNLCSAPVVLTSDFLTATCTNNHELERSFMNFKLVTSNEVWKCLTCEAFADDEGSASTFYMSKEDKNIIHCRLCGSYCQQLTY</sequence>
<dbReference type="GO" id="GO:0000127">
    <property type="term" value="C:transcription factor TFIIIC complex"/>
    <property type="evidence" value="ECO:0007669"/>
    <property type="project" value="InterPro"/>
</dbReference>
<proteinExistence type="predicted"/>
<keyword evidence="1 3" id="KW-0853">WD repeat</keyword>
<evidence type="ECO:0000256" key="3">
    <source>
        <dbReference type="PROSITE-ProRule" id="PRU00221"/>
    </source>
</evidence>
<evidence type="ECO:0000313" key="4">
    <source>
        <dbReference type="EMBL" id="OQS02319.1"/>
    </source>
</evidence>